<reference evidence="1 2" key="1">
    <citation type="journal article" date="2021" name="Front. Genet.">
        <title>Chromosome-Level Genome Assembly Reveals Significant Gene Expansion in the Toll and IMD Signaling Pathways of Dendrolimus kikuchii.</title>
        <authorList>
            <person name="Zhou J."/>
            <person name="Wu P."/>
            <person name="Xiong Z."/>
            <person name="Liu N."/>
            <person name="Zhao N."/>
            <person name="Ji M."/>
            <person name="Qiu Y."/>
            <person name="Yang B."/>
        </authorList>
    </citation>
    <scope>NUCLEOTIDE SEQUENCE [LARGE SCALE GENOMIC DNA]</scope>
    <source>
        <strain evidence="1">Ann1</strain>
    </source>
</reference>
<organism evidence="1 2">
    <name type="scientific">Dendrolimus kikuchii</name>
    <dbReference type="NCBI Taxonomy" id="765133"/>
    <lineage>
        <taxon>Eukaryota</taxon>
        <taxon>Metazoa</taxon>
        <taxon>Ecdysozoa</taxon>
        <taxon>Arthropoda</taxon>
        <taxon>Hexapoda</taxon>
        <taxon>Insecta</taxon>
        <taxon>Pterygota</taxon>
        <taxon>Neoptera</taxon>
        <taxon>Endopterygota</taxon>
        <taxon>Lepidoptera</taxon>
        <taxon>Glossata</taxon>
        <taxon>Ditrysia</taxon>
        <taxon>Bombycoidea</taxon>
        <taxon>Lasiocampidae</taxon>
        <taxon>Dendrolimus</taxon>
    </lineage>
</organism>
<sequence>MVLPDYNQLIKNTLLSACIRDNITIQEKRKKIETMIIEGADVNFKDANDNKNTALHIAVSLEAIEIVSLLLYKGAQVLNENADGKTPLDLAKNINSDVGKEIEAALVAKLNLEVHKEIKGKTQSLDKVYKNSVEKNTTTNQATQYYYNKRSGTSGVTGQLYETKILSLMMLKASTDEDIQHFYLGTNINGIGAFDDLCFRYKLKDYDKDIMVLLQAKHRDDTETRKLTINDIRNISGDFGLPKYLDSYLKIKAKFNNKNDDPMFAGDFSDVECSCILYTPSKDMLDDSFKSFKEQSCKVNELLNTYIDEGRMMNIKSNHIFQFKYSDVDIEFLTKFMIEEKIKNLGVTLTDFVVNNSKFSNMLTDELIRTYHVVLAQKVIDVSSKAPSGMFRNGRFRPDFFYNNESYVTILRESCYRELVTTHAKTLKLPKKETKKLLQQMKSSPSGSTLSKLFGTVLTHNEKLNKLELIEENMKSFKQEDVTQFKEYLKDIQFNKSIINEAIETICKEELKKKEFKLPNSFGNFDMTIRSKDIKKDENSDSGSKKCKSKKINENAMVNIPKDLSIKNKSSTEESKINMNDKKDKFNQRLNHLASKFEILFKRFQQTKVIEIDDNIVRHEKLLEQGFLDINGGIGGAVGNLLVTDNDSGFLQFDACCTADTASKFFEKLKRKLPNKIQMENHETDRSENIIGESEYEENLQHGKEEITSYKLNIKSAAFPRLSFHANINDKLIIKQFLDSLWFYTTQGFTQMPFF</sequence>
<protein>
    <submittedName>
        <fullName evidence="1">Uncharacterized protein</fullName>
    </submittedName>
</protein>
<evidence type="ECO:0000313" key="2">
    <source>
        <dbReference type="Proteomes" id="UP000824533"/>
    </source>
</evidence>
<gene>
    <name evidence="1" type="ORF">K1T71_011605</name>
</gene>
<dbReference type="EMBL" id="CM034407">
    <property type="protein sequence ID" value="KAJ0172466.1"/>
    <property type="molecule type" value="Genomic_DNA"/>
</dbReference>
<keyword evidence="2" id="KW-1185">Reference proteome</keyword>
<proteinExistence type="predicted"/>
<name>A0ACC1CLN6_9NEOP</name>
<comment type="caution">
    <text evidence="1">The sequence shown here is derived from an EMBL/GenBank/DDBJ whole genome shotgun (WGS) entry which is preliminary data.</text>
</comment>
<accession>A0ACC1CLN6</accession>
<dbReference type="Proteomes" id="UP000824533">
    <property type="component" value="Linkage Group LG21"/>
</dbReference>
<evidence type="ECO:0000313" key="1">
    <source>
        <dbReference type="EMBL" id="KAJ0172466.1"/>
    </source>
</evidence>